<sequence>MHENPKNMRALMTPSSVAVVGASERGMGGRLLDQLLDWGFSGPVYPVNPRYQNLRGLTCYPSLAQLPMAPELVAVVVAARHVNDVLAQAGERGAKAAIIPASGFGEVGGEGEALERQIIETANQYGLTINGPNNYGVASLHDQTVLSVGPIPSGLRPGNIALLFASGALTNSVDEPVYFRGLGISHIITVGNEAQVGIADYMNYLIDDPHVTVIACFVEGFRDPRSFEAAARRAAAAGKRLVVLKTGRSESARRAALAHTGALVGADSAIDAWLRKLGVARVRDLDELIETAILLARYPDLGYGNVGIASVSGGGSGVLADLAADTGLEMAPFSDDTTARLREVLPAYATPNNPLDVTTFGLGEESRHNILRTLCDDDEVEIVTWAFHTPGVSVDDSRETYAGMIESLGTASDRGTRKPAAAFTMVGGAFDPAFVEVAAAHDIPLLSGARSSLAAIAAAQQSTRRLRWLSEDSSATDEASPPRLVDDFRALGEAVVPERTMKQFLSRVGVPVTREILARDVDEAVSAFETLGVERVALKVESSDIAHKAAAGGVLLGVEDVDAVRAGFHRILSSVEKAHPTATIEGVLVQEMADDGIDVFVGCTIEPGIGPVLALGAGGVLVEAIDSVSTALCPMGEEEARALVEESAVARVIRGVGGDLEALADAVRGVSQLAHWLRDEFEEMDVNPIRVFGAGAGVRALDALAARRTSSASSISHPTEGAEKPCTQF</sequence>
<accession>A0ABP7N0U0</accession>
<dbReference type="Gene3D" id="3.30.470.20">
    <property type="entry name" value="ATP-grasp fold, B domain"/>
    <property type="match status" value="1"/>
</dbReference>
<dbReference type="RefSeq" id="WP_344818261.1">
    <property type="nucleotide sequence ID" value="NZ_BAABCP010000001.1"/>
</dbReference>
<dbReference type="Proteomes" id="UP001501591">
    <property type="component" value="Unassembled WGS sequence"/>
</dbReference>
<evidence type="ECO:0000256" key="3">
    <source>
        <dbReference type="ARBA" id="ARBA00022840"/>
    </source>
</evidence>
<dbReference type="Pfam" id="PF13607">
    <property type="entry name" value="Succ_CoA_lig"/>
    <property type="match status" value="1"/>
</dbReference>
<keyword evidence="3" id="KW-0067">ATP-binding</keyword>
<protein>
    <submittedName>
        <fullName evidence="5">Acetate--CoA ligase family protein</fullName>
    </submittedName>
</protein>
<dbReference type="SUPFAM" id="SSF51735">
    <property type="entry name" value="NAD(P)-binding Rossmann-fold domains"/>
    <property type="match status" value="1"/>
</dbReference>
<evidence type="ECO:0000313" key="5">
    <source>
        <dbReference type="EMBL" id="GAA3932187.1"/>
    </source>
</evidence>
<dbReference type="InterPro" id="IPR036291">
    <property type="entry name" value="NAD(P)-bd_dom_sf"/>
</dbReference>
<dbReference type="PANTHER" id="PTHR43334:SF1">
    <property type="entry name" value="3-HYDROXYPROPIONATE--COA LIGASE [ADP-FORMING]"/>
    <property type="match status" value="1"/>
</dbReference>
<dbReference type="GO" id="GO:0016874">
    <property type="term" value="F:ligase activity"/>
    <property type="evidence" value="ECO:0007669"/>
    <property type="project" value="UniProtKB-KW"/>
</dbReference>
<name>A0ABP7N0U0_9MICO</name>
<dbReference type="InterPro" id="IPR013815">
    <property type="entry name" value="ATP_grasp_subdomain_1"/>
</dbReference>
<dbReference type="Pfam" id="PF13380">
    <property type="entry name" value="CoA_binding_2"/>
    <property type="match status" value="1"/>
</dbReference>
<dbReference type="Gene3D" id="3.40.50.720">
    <property type="entry name" value="NAD(P)-binding Rossmann-like Domain"/>
    <property type="match status" value="1"/>
</dbReference>
<dbReference type="Gene3D" id="3.30.1490.20">
    <property type="entry name" value="ATP-grasp fold, A domain"/>
    <property type="match status" value="1"/>
</dbReference>
<dbReference type="Pfam" id="PF13549">
    <property type="entry name" value="ATP-grasp_5"/>
    <property type="match status" value="1"/>
</dbReference>
<dbReference type="EMBL" id="BAABCP010000001">
    <property type="protein sequence ID" value="GAA3932187.1"/>
    <property type="molecule type" value="Genomic_DNA"/>
</dbReference>
<dbReference type="InterPro" id="IPR032875">
    <property type="entry name" value="Succ_CoA_lig_flav_dom"/>
</dbReference>
<reference evidence="6" key="1">
    <citation type="journal article" date="2019" name="Int. J. Syst. Evol. Microbiol.">
        <title>The Global Catalogue of Microorganisms (GCM) 10K type strain sequencing project: providing services to taxonomists for standard genome sequencing and annotation.</title>
        <authorList>
            <consortium name="The Broad Institute Genomics Platform"/>
            <consortium name="The Broad Institute Genome Sequencing Center for Infectious Disease"/>
            <person name="Wu L."/>
            <person name="Ma J."/>
        </authorList>
    </citation>
    <scope>NUCLEOTIDE SEQUENCE [LARGE SCALE GENOMIC DNA]</scope>
    <source>
        <strain evidence="6">JCM 17024</strain>
    </source>
</reference>
<dbReference type="InterPro" id="IPR016102">
    <property type="entry name" value="Succinyl-CoA_synth-like"/>
</dbReference>
<evidence type="ECO:0000256" key="1">
    <source>
        <dbReference type="ARBA" id="ARBA00022598"/>
    </source>
</evidence>
<dbReference type="SUPFAM" id="SSF56059">
    <property type="entry name" value="Glutathione synthetase ATP-binding domain-like"/>
    <property type="match status" value="1"/>
</dbReference>
<keyword evidence="6" id="KW-1185">Reference proteome</keyword>
<gene>
    <name evidence="5" type="ORF">GCM10022383_08430</name>
</gene>
<dbReference type="PANTHER" id="PTHR43334">
    <property type="entry name" value="ACETATE--COA LIGASE [ADP-FORMING]"/>
    <property type="match status" value="1"/>
</dbReference>
<proteinExistence type="predicted"/>
<dbReference type="InterPro" id="IPR051538">
    <property type="entry name" value="Acyl-CoA_Synth/Transferase"/>
</dbReference>
<organism evidence="5 6">
    <name type="scientific">Microbacterium soli</name>
    <dbReference type="NCBI Taxonomy" id="446075"/>
    <lineage>
        <taxon>Bacteria</taxon>
        <taxon>Bacillati</taxon>
        <taxon>Actinomycetota</taxon>
        <taxon>Actinomycetes</taxon>
        <taxon>Micrococcales</taxon>
        <taxon>Microbacteriaceae</taxon>
        <taxon>Microbacterium</taxon>
    </lineage>
</organism>
<keyword evidence="1 5" id="KW-0436">Ligase</keyword>
<evidence type="ECO:0000313" key="6">
    <source>
        <dbReference type="Proteomes" id="UP001501591"/>
    </source>
</evidence>
<comment type="caution">
    <text evidence="5">The sequence shown here is derived from an EMBL/GenBank/DDBJ whole genome shotgun (WGS) entry which is preliminary data.</text>
</comment>
<dbReference type="InterPro" id="IPR003781">
    <property type="entry name" value="CoA-bd"/>
</dbReference>
<evidence type="ECO:0000259" key="4">
    <source>
        <dbReference type="SMART" id="SM00881"/>
    </source>
</evidence>
<evidence type="ECO:0000256" key="2">
    <source>
        <dbReference type="ARBA" id="ARBA00022741"/>
    </source>
</evidence>
<dbReference type="Gene3D" id="3.40.50.261">
    <property type="entry name" value="Succinyl-CoA synthetase domains"/>
    <property type="match status" value="2"/>
</dbReference>
<keyword evidence="2" id="KW-0547">Nucleotide-binding</keyword>
<feature type="domain" description="CoA-binding" evidence="4">
    <location>
        <begin position="11"/>
        <end position="104"/>
    </location>
</feature>
<dbReference type="SUPFAM" id="SSF52210">
    <property type="entry name" value="Succinyl-CoA synthetase domains"/>
    <property type="match status" value="2"/>
</dbReference>
<dbReference type="SMART" id="SM00881">
    <property type="entry name" value="CoA_binding"/>
    <property type="match status" value="1"/>
</dbReference>